<comment type="caution">
    <text evidence="1">The sequence shown here is derived from an EMBL/GenBank/DDBJ whole genome shotgun (WGS) entry which is preliminary data.</text>
</comment>
<dbReference type="AlphaFoldDB" id="A0A4C1X2I5"/>
<organism evidence="1 2">
    <name type="scientific">Eumeta variegata</name>
    <name type="common">Bagworm moth</name>
    <name type="synonym">Eumeta japonica</name>
    <dbReference type="NCBI Taxonomy" id="151549"/>
    <lineage>
        <taxon>Eukaryota</taxon>
        <taxon>Metazoa</taxon>
        <taxon>Ecdysozoa</taxon>
        <taxon>Arthropoda</taxon>
        <taxon>Hexapoda</taxon>
        <taxon>Insecta</taxon>
        <taxon>Pterygota</taxon>
        <taxon>Neoptera</taxon>
        <taxon>Endopterygota</taxon>
        <taxon>Lepidoptera</taxon>
        <taxon>Glossata</taxon>
        <taxon>Ditrysia</taxon>
        <taxon>Tineoidea</taxon>
        <taxon>Psychidae</taxon>
        <taxon>Oiketicinae</taxon>
        <taxon>Eumeta</taxon>
    </lineage>
</organism>
<accession>A0A4C1X2I5</accession>
<evidence type="ECO:0000313" key="1">
    <source>
        <dbReference type="EMBL" id="GBP57182.1"/>
    </source>
</evidence>
<keyword evidence="2" id="KW-1185">Reference proteome</keyword>
<sequence length="122" mass="13763">MASDRGQILRTGPLQDTVADIDSRRTCGSDPPDNFRSRECDRLREYLRQLVMPLRQNDTGPYETQWYGCRPSSTDAECGRHCARTMLRTARCLPGHRGNDFRSQTYVSGCSSLTGLTTLMKA</sequence>
<dbReference type="Proteomes" id="UP000299102">
    <property type="component" value="Unassembled WGS sequence"/>
</dbReference>
<protein>
    <submittedName>
        <fullName evidence="1">Uncharacterized protein</fullName>
    </submittedName>
</protein>
<evidence type="ECO:0000313" key="2">
    <source>
        <dbReference type="Proteomes" id="UP000299102"/>
    </source>
</evidence>
<reference evidence="1 2" key="1">
    <citation type="journal article" date="2019" name="Commun. Biol.">
        <title>The bagworm genome reveals a unique fibroin gene that provides high tensile strength.</title>
        <authorList>
            <person name="Kono N."/>
            <person name="Nakamura H."/>
            <person name="Ohtoshi R."/>
            <person name="Tomita M."/>
            <person name="Numata K."/>
            <person name="Arakawa K."/>
        </authorList>
    </citation>
    <scope>NUCLEOTIDE SEQUENCE [LARGE SCALE GENOMIC DNA]</scope>
</reference>
<dbReference type="EMBL" id="BGZK01000710">
    <property type="protein sequence ID" value="GBP57182.1"/>
    <property type="molecule type" value="Genomic_DNA"/>
</dbReference>
<proteinExistence type="predicted"/>
<name>A0A4C1X2I5_EUMVA</name>
<gene>
    <name evidence="1" type="ORF">EVAR_37861_1</name>
</gene>